<dbReference type="Proteomes" id="UP000440668">
    <property type="component" value="Unassembled WGS sequence"/>
</dbReference>
<evidence type="ECO:0000256" key="3">
    <source>
        <dbReference type="ARBA" id="ARBA00022475"/>
    </source>
</evidence>
<dbReference type="InterPro" id="IPR039421">
    <property type="entry name" value="Type_1_exporter"/>
</dbReference>
<dbReference type="SUPFAM" id="SSF90123">
    <property type="entry name" value="ABC transporter transmembrane region"/>
    <property type="match status" value="1"/>
</dbReference>
<feature type="transmembrane region" description="Helical" evidence="10">
    <location>
        <begin position="174"/>
        <end position="192"/>
    </location>
</feature>
<keyword evidence="4 10" id="KW-0812">Transmembrane</keyword>
<dbReference type="InterPro" id="IPR003439">
    <property type="entry name" value="ABC_transporter-like_ATP-bd"/>
</dbReference>
<sequence>MKIIVDRIRALLPYLPPGARAFLVWHAIVSSLLALVDVVALGLLAAVVSVMATGGEGQVPLIGTVDSSQYPWIIVVLVALILLKSAANIALQWFATRRFAHFELEIGDQLFASYMRAPWLDRLKRTTSELVRLSDVGIANTIAGFLLPVLMLPSLVVTFVALVAVLLLAQPVTALVTLCYLGGIGAILYFWVARKSLQAGRVNRDYSMRVAGLMTEMVGALKEITLRDKFGEVASVIRENRQRSTHARANISFLGAVPRFVIDSALVGGFLLVGAVSYLVSGAEGAISAVALFAVAGFRMVPSLTGFQGVVTTATSNAAHVSAVLADIEMAKTYTARAEELGKHTLPDDAERIAFRGVTFNYPDRSEAAVRDVNLSIELGSSVALVGASGSGKSTLVDLMLGLIVPQRGSIRVGDALLGDVLGAWRRRVGYVPQDVAIFDGTVAQNVALTWDEEIDKDKVREALRRAQLLDAVLARPGGLESRVGERGLALSGGQRQRLGIARALFADPLVLVMDEATSALDTKTESDVTAALRALHGEVTLVSVAHRLATIRHADQVCFMSDGKLVATGSFDELVRDVPEFAVQATLAGLA</sequence>
<dbReference type="GO" id="GO:0005524">
    <property type="term" value="F:ATP binding"/>
    <property type="evidence" value="ECO:0007669"/>
    <property type="project" value="UniProtKB-KW"/>
</dbReference>
<dbReference type="GO" id="GO:0005886">
    <property type="term" value="C:plasma membrane"/>
    <property type="evidence" value="ECO:0007669"/>
    <property type="project" value="UniProtKB-SubCell"/>
</dbReference>
<evidence type="ECO:0000256" key="6">
    <source>
        <dbReference type="ARBA" id="ARBA00022840"/>
    </source>
</evidence>
<dbReference type="InterPro" id="IPR003593">
    <property type="entry name" value="AAA+_ATPase"/>
</dbReference>
<dbReference type="GO" id="GO:0140359">
    <property type="term" value="F:ABC-type transporter activity"/>
    <property type="evidence" value="ECO:0007669"/>
    <property type="project" value="InterPro"/>
</dbReference>
<evidence type="ECO:0000259" key="12">
    <source>
        <dbReference type="PROSITE" id="PS50929"/>
    </source>
</evidence>
<comment type="caution">
    <text evidence="13">The sequence shown here is derived from an EMBL/GenBank/DDBJ whole genome shotgun (WGS) entry which is preliminary data.</text>
</comment>
<feature type="domain" description="ABC transporter" evidence="11">
    <location>
        <begin position="353"/>
        <end position="588"/>
    </location>
</feature>
<keyword evidence="6 13" id="KW-0067">ATP-binding</keyword>
<feature type="transmembrane region" description="Helical" evidence="10">
    <location>
        <begin position="70"/>
        <end position="91"/>
    </location>
</feature>
<proteinExistence type="inferred from homology"/>
<dbReference type="Pfam" id="PF00005">
    <property type="entry name" value="ABC_tran"/>
    <property type="match status" value="1"/>
</dbReference>
<keyword evidence="2" id="KW-0813">Transport</keyword>
<keyword evidence="3" id="KW-1003">Cell membrane</keyword>
<dbReference type="EMBL" id="WMKA01000008">
    <property type="protein sequence ID" value="MTG88425.1"/>
    <property type="molecule type" value="Genomic_DNA"/>
</dbReference>
<keyword evidence="8 10" id="KW-0472">Membrane</keyword>
<comment type="subcellular location">
    <subcellularLocation>
        <location evidence="1">Cell membrane</location>
        <topology evidence="1">Multi-pass membrane protein</topology>
    </subcellularLocation>
</comment>
<evidence type="ECO:0000313" key="13">
    <source>
        <dbReference type="EMBL" id="MTG88425.1"/>
    </source>
</evidence>
<feature type="transmembrane region" description="Helical" evidence="10">
    <location>
        <begin position="142"/>
        <end position="168"/>
    </location>
</feature>
<dbReference type="GO" id="GO:0016887">
    <property type="term" value="F:ATP hydrolysis activity"/>
    <property type="evidence" value="ECO:0007669"/>
    <property type="project" value="InterPro"/>
</dbReference>
<evidence type="ECO:0000313" key="14">
    <source>
        <dbReference type="Proteomes" id="UP000440668"/>
    </source>
</evidence>
<keyword evidence="5" id="KW-0547">Nucleotide-binding</keyword>
<feature type="domain" description="ABC transmembrane type-1" evidence="12">
    <location>
        <begin position="28"/>
        <end position="316"/>
    </location>
</feature>
<dbReference type="InterPro" id="IPR027417">
    <property type="entry name" value="P-loop_NTPase"/>
</dbReference>
<dbReference type="InterPro" id="IPR036640">
    <property type="entry name" value="ABC1_TM_sf"/>
</dbReference>
<dbReference type="PANTHER" id="PTHR24221:SF654">
    <property type="entry name" value="ATP-BINDING CASSETTE SUB-FAMILY B MEMBER 6"/>
    <property type="match status" value="1"/>
</dbReference>
<dbReference type="Gene3D" id="1.20.1560.10">
    <property type="entry name" value="ABC transporter type 1, transmembrane domain"/>
    <property type="match status" value="1"/>
</dbReference>
<organism evidence="13 14">
    <name type="scientific">Cellulosimicrobium composti</name>
    <dbReference type="NCBI Taxonomy" id="2672572"/>
    <lineage>
        <taxon>Bacteria</taxon>
        <taxon>Bacillati</taxon>
        <taxon>Actinomycetota</taxon>
        <taxon>Actinomycetes</taxon>
        <taxon>Micrococcales</taxon>
        <taxon>Promicromonosporaceae</taxon>
        <taxon>Cellulosimicrobium</taxon>
    </lineage>
</organism>
<dbReference type="PROSITE" id="PS50929">
    <property type="entry name" value="ABC_TM1F"/>
    <property type="match status" value="1"/>
</dbReference>
<comment type="similarity">
    <text evidence="9">Belongs to the ABC transporter superfamily. Lipid exporter (TC 3.A.1.106) family.</text>
</comment>
<keyword evidence="7 10" id="KW-1133">Transmembrane helix</keyword>
<gene>
    <name evidence="13" type="ORF">GJV82_05605</name>
</gene>
<reference evidence="13 14" key="1">
    <citation type="submission" date="2019-11" db="EMBL/GenBank/DDBJ databases">
        <title>Cellulosimicrobium composti sp. nov. isolated from a compost.</title>
        <authorList>
            <person name="Yang Y."/>
        </authorList>
    </citation>
    <scope>NUCLEOTIDE SEQUENCE [LARGE SCALE GENOMIC DNA]</scope>
    <source>
        <strain evidence="13 14">BIT-GX5</strain>
    </source>
</reference>
<feature type="transmembrane region" description="Helical" evidence="10">
    <location>
        <begin position="21"/>
        <end position="50"/>
    </location>
</feature>
<evidence type="ECO:0000256" key="9">
    <source>
        <dbReference type="ARBA" id="ARBA00061644"/>
    </source>
</evidence>
<evidence type="ECO:0000256" key="10">
    <source>
        <dbReference type="SAM" id="Phobius"/>
    </source>
</evidence>
<evidence type="ECO:0000256" key="2">
    <source>
        <dbReference type="ARBA" id="ARBA00022448"/>
    </source>
</evidence>
<feature type="transmembrane region" description="Helical" evidence="10">
    <location>
        <begin position="278"/>
        <end position="298"/>
    </location>
</feature>
<dbReference type="FunFam" id="3.40.50.300:FF:000299">
    <property type="entry name" value="ABC transporter ATP-binding protein/permease"/>
    <property type="match status" value="1"/>
</dbReference>
<evidence type="ECO:0000256" key="5">
    <source>
        <dbReference type="ARBA" id="ARBA00022741"/>
    </source>
</evidence>
<dbReference type="PROSITE" id="PS00211">
    <property type="entry name" value="ABC_TRANSPORTER_1"/>
    <property type="match status" value="1"/>
</dbReference>
<dbReference type="PROSITE" id="PS50893">
    <property type="entry name" value="ABC_TRANSPORTER_2"/>
    <property type="match status" value="1"/>
</dbReference>
<evidence type="ECO:0000256" key="8">
    <source>
        <dbReference type="ARBA" id="ARBA00023136"/>
    </source>
</evidence>
<dbReference type="SUPFAM" id="SSF52540">
    <property type="entry name" value="P-loop containing nucleoside triphosphate hydrolases"/>
    <property type="match status" value="1"/>
</dbReference>
<dbReference type="Gene3D" id="3.40.50.300">
    <property type="entry name" value="P-loop containing nucleotide triphosphate hydrolases"/>
    <property type="match status" value="1"/>
</dbReference>
<name>A0A6N7ZG29_9MICO</name>
<evidence type="ECO:0000259" key="11">
    <source>
        <dbReference type="PROSITE" id="PS50893"/>
    </source>
</evidence>
<evidence type="ECO:0000256" key="7">
    <source>
        <dbReference type="ARBA" id="ARBA00022989"/>
    </source>
</evidence>
<protein>
    <submittedName>
        <fullName evidence="13">ATP-binding cassette domain-containing protein</fullName>
    </submittedName>
</protein>
<dbReference type="RefSeq" id="WP_155098536.1">
    <property type="nucleotide sequence ID" value="NZ_WMKA01000008.1"/>
</dbReference>
<dbReference type="PANTHER" id="PTHR24221">
    <property type="entry name" value="ATP-BINDING CASSETTE SUB-FAMILY B"/>
    <property type="match status" value="1"/>
</dbReference>
<dbReference type="AlphaFoldDB" id="A0A6N7ZG29"/>
<accession>A0A6N7ZG29</accession>
<dbReference type="SMART" id="SM00382">
    <property type="entry name" value="AAA"/>
    <property type="match status" value="1"/>
</dbReference>
<evidence type="ECO:0000256" key="1">
    <source>
        <dbReference type="ARBA" id="ARBA00004651"/>
    </source>
</evidence>
<dbReference type="InterPro" id="IPR011527">
    <property type="entry name" value="ABC1_TM_dom"/>
</dbReference>
<dbReference type="GO" id="GO:0034040">
    <property type="term" value="F:ATPase-coupled lipid transmembrane transporter activity"/>
    <property type="evidence" value="ECO:0007669"/>
    <property type="project" value="TreeGrafter"/>
</dbReference>
<dbReference type="InterPro" id="IPR017871">
    <property type="entry name" value="ABC_transporter-like_CS"/>
</dbReference>
<evidence type="ECO:0000256" key="4">
    <source>
        <dbReference type="ARBA" id="ARBA00022692"/>
    </source>
</evidence>